<feature type="region of interest" description="Disordered" evidence="1">
    <location>
        <begin position="81"/>
        <end position="114"/>
    </location>
</feature>
<protein>
    <submittedName>
        <fullName evidence="2">Uncharacterized protein</fullName>
    </submittedName>
</protein>
<gene>
    <name evidence="2" type="ORF">F2P81_013651</name>
</gene>
<evidence type="ECO:0000313" key="2">
    <source>
        <dbReference type="EMBL" id="KAF0033585.1"/>
    </source>
</evidence>
<reference evidence="2 3" key="1">
    <citation type="submission" date="2019-06" db="EMBL/GenBank/DDBJ databases">
        <title>Draft genomes of female and male turbot (Scophthalmus maximus).</title>
        <authorList>
            <person name="Xu H."/>
            <person name="Xu X.-W."/>
            <person name="Shao C."/>
            <person name="Chen S."/>
        </authorList>
    </citation>
    <scope>NUCLEOTIDE SEQUENCE [LARGE SCALE GENOMIC DNA]</scope>
    <source>
        <strain evidence="2">Ysfricsl-2016a</strain>
        <tissue evidence="2">Blood</tissue>
    </source>
</reference>
<organism evidence="2 3">
    <name type="scientific">Scophthalmus maximus</name>
    <name type="common">Turbot</name>
    <name type="synonym">Psetta maxima</name>
    <dbReference type="NCBI Taxonomy" id="52904"/>
    <lineage>
        <taxon>Eukaryota</taxon>
        <taxon>Metazoa</taxon>
        <taxon>Chordata</taxon>
        <taxon>Craniata</taxon>
        <taxon>Vertebrata</taxon>
        <taxon>Euteleostomi</taxon>
        <taxon>Actinopterygii</taxon>
        <taxon>Neopterygii</taxon>
        <taxon>Teleostei</taxon>
        <taxon>Neoteleostei</taxon>
        <taxon>Acanthomorphata</taxon>
        <taxon>Carangaria</taxon>
        <taxon>Pleuronectiformes</taxon>
        <taxon>Pleuronectoidei</taxon>
        <taxon>Scophthalmidae</taxon>
        <taxon>Scophthalmus</taxon>
    </lineage>
</organism>
<comment type="caution">
    <text evidence="2">The sequence shown here is derived from an EMBL/GenBank/DDBJ whole genome shotgun (WGS) entry which is preliminary data.</text>
</comment>
<evidence type="ECO:0000313" key="3">
    <source>
        <dbReference type="Proteomes" id="UP000438429"/>
    </source>
</evidence>
<dbReference type="Proteomes" id="UP000438429">
    <property type="component" value="Unassembled WGS sequence"/>
</dbReference>
<accession>A0A6A4SM40</accession>
<proteinExistence type="predicted"/>
<name>A0A6A4SM40_SCOMX</name>
<dbReference type="AlphaFoldDB" id="A0A6A4SM40"/>
<evidence type="ECO:0000256" key="1">
    <source>
        <dbReference type="SAM" id="MobiDB-lite"/>
    </source>
</evidence>
<dbReference type="EMBL" id="VEVO01000012">
    <property type="protein sequence ID" value="KAF0033585.1"/>
    <property type="molecule type" value="Genomic_DNA"/>
</dbReference>
<sequence length="114" mass="13530">MSKVQCFKEFVNERLTAAAEQIFRYLEETVAKYEEEIDRQRRLLDLIWKPEIRLRRAVVHEQRELPQQDVCKEGVLSEQQLCDQERNSSLDPEEPEPPQMKEEQEEPVSGQEGD</sequence>